<name>A0ABS7T030_9FIRM</name>
<dbReference type="InterPro" id="IPR001650">
    <property type="entry name" value="Helicase_C-like"/>
</dbReference>
<keyword evidence="6" id="KW-1185">Reference proteome</keyword>
<dbReference type="Pfam" id="PF00271">
    <property type="entry name" value="Helicase_C"/>
    <property type="match status" value="1"/>
</dbReference>
<evidence type="ECO:0000313" key="6">
    <source>
        <dbReference type="Proteomes" id="UP000734271"/>
    </source>
</evidence>
<dbReference type="SMART" id="SM00487">
    <property type="entry name" value="DEXDc"/>
    <property type="match status" value="1"/>
</dbReference>
<sequence>MTSSYDLLARDMRKYIYEKGWPSLTKIQDAAIKHLYGSENNLILAAPTASGKTEAAFLPAISQSTDIKNKLKILYISPLIALINDQFKRITDMCEDLDIGVTSWHSEASVSQKEKLVENPSGILLITPESLEAMLVSDKGRAEILFKDLDFIIVDEIHGFLDSNRGLQLKSLLVRIQNYTEKNPRMLGLSATIGDKNYDLAKNFFLNGRETNILLDRSKNDLVTSLDYIECTDVNEEIAKKILEYSLGKSTLVFPNSRAKVEKLSYLLKKLVAENSYEIRVFSHHSSISKLKRTEIENFAKTSRQDFIIVATSTLELGIDIGAVDQVIQVGSAASVLSLSQRLGRSGRRTRKSVIHQIATDKWDLVQALASLKLFEEGKLDKIDVPRKSYDIFAHQVLSTLLEKNGLLIEDFYNLNQDLKSFADISDEEFKTITKYLLDKDFVEEIDGQYIVGKEAEKLMTMGSFYNQFVAKKTYKVQTDKLVLGEIELGENLRIADRIYLSGGVWKIEAINHKTRKIRVSLSDKANARSFAGTGGFEISGQVRAKMEEILLNPEGLDLDEKIKEIIKDLCEEISEEAYHFVDLDGKTGLRTFRSTKINKTLALMLNIKTKSLDYYVEDKSSTILGPKIKKDFENLRENPLEYSDIEAYLAENPRLIEGYISLNKFMVLVPDSLKVIYIIENILDLGGANEYLQNL</sequence>
<keyword evidence="2" id="KW-0067">ATP-binding</keyword>
<dbReference type="Proteomes" id="UP000734271">
    <property type="component" value="Unassembled WGS sequence"/>
</dbReference>
<dbReference type="SUPFAM" id="SSF52540">
    <property type="entry name" value="P-loop containing nucleoside triphosphate hydrolases"/>
    <property type="match status" value="1"/>
</dbReference>
<dbReference type="Gene3D" id="3.40.50.300">
    <property type="entry name" value="P-loop containing nucleotide triphosphate hydrolases"/>
    <property type="match status" value="2"/>
</dbReference>
<keyword evidence="5" id="KW-0378">Hydrolase</keyword>
<dbReference type="InterPro" id="IPR014001">
    <property type="entry name" value="Helicase_ATP-bd"/>
</dbReference>
<evidence type="ECO:0000259" key="3">
    <source>
        <dbReference type="PROSITE" id="PS51192"/>
    </source>
</evidence>
<keyword evidence="5" id="KW-0347">Helicase</keyword>
<dbReference type="EMBL" id="JAIPME010000002">
    <property type="protein sequence ID" value="MBZ2387131.1"/>
    <property type="molecule type" value="Genomic_DNA"/>
</dbReference>
<proteinExistence type="predicted"/>
<feature type="domain" description="Helicase C-terminal" evidence="4">
    <location>
        <begin position="237"/>
        <end position="391"/>
    </location>
</feature>
<accession>A0ABS7T030</accession>
<dbReference type="RefSeq" id="WP_223420021.1">
    <property type="nucleotide sequence ID" value="NZ_JAIPME010000002.1"/>
</dbReference>
<dbReference type="PANTHER" id="PTHR47962">
    <property type="entry name" value="ATP-DEPENDENT HELICASE LHR-RELATED-RELATED"/>
    <property type="match status" value="1"/>
</dbReference>
<dbReference type="InterPro" id="IPR027417">
    <property type="entry name" value="P-loop_NTPase"/>
</dbReference>
<evidence type="ECO:0000313" key="5">
    <source>
        <dbReference type="EMBL" id="MBZ2387131.1"/>
    </source>
</evidence>
<dbReference type="SMART" id="SM00490">
    <property type="entry name" value="HELICc"/>
    <property type="match status" value="1"/>
</dbReference>
<organism evidence="5 6">
    <name type="scientific">Anaerococcus murdochii</name>
    <dbReference type="NCBI Taxonomy" id="411577"/>
    <lineage>
        <taxon>Bacteria</taxon>
        <taxon>Bacillati</taxon>
        <taxon>Bacillota</taxon>
        <taxon>Tissierellia</taxon>
        <taxon>Tissierellales</taxon>
        <taxon>Peptoniphilaceae</taxon>
        <taxon>Anaerococcus</taxon>
    </lineage>
</organism>
<comment type="caution">
    <text evidence="5">The sequence shown here is derived from an EMBL/GenBank/DDBJ whole genome shotgun (WGS) entry which is preliminary data.</text>
</comment>
<gene>
    <name evidence="5" type="ORF">K8P03_07530</name>
</gene>
<keyword evidence="1" id="KW-0547">Nucleotide-binding</keyword>
<dbReference type="GO" id="GO:0004386">
    <property type="term" value="F:helicase activity"/>
    <property type="evidence" value="ECO:0007669"/>
    <property type="project" value="UniProtKB-KW"/>
</dbReference>
<evidence type="ECO:0000256" key="1">
    <source>
        <dbReference type="ARBA" id="ARBA00022741"/>
    </source>
</evidence>
<dbReference type="Pfam" id="PF00270">
    <property type="entry name" value="DEAD"/>
    <property type="match status" value="1"/>
</dbReference>
<protein>
    <submittedName>
        <fullName evidence="5">DEAD/DEAH box helicase</fullName>
    </submittedName>
</protein>
<dbReference type="PROSITE" id="PS51192">
    <property type="entry name" value="HELICASE_ATP_BIND_1"/>
    <property type="match status" value="1"/>
</dbReference>
<reference evidence="5 6" key="1">
    <citation type="submission" date="2021-08" db="EMBL/GenBank/DDBJ databases">
        <title>FDA dAtabase for Regulatory Grade micrObial Sequences (FDA-ARGOS): Supporting development and validation of Infectious Disease Dx tests.</title>
        <authorList>
            <person name="Sproer C."/>
            <person name="Gronow S."/>
            <person name="Severitt S."/>
            <person name="Schroder I."/>
            <person name="Tallon L."/>
            <person name="Sadzewicz L."/>
            <person name="Zhao X."/>
            <person name="Boylan J."/>
            <person name="Ott S."/>
            <person name="Bowen H."/>
            <person name="Vavikolanu K."/>
            <person name="Hazen T."/>
            <person name="Aluvathingal J."/>
            <person name="Nadendla S."/>
            <person name="Lowell S."/>
            <person name="Myers T."/>
            <person name="Yan Y."/>
            <person name="Sichtig H."/>
        </authorList>
    </citation>
    <scope>NUCLEOTIDE SEQUENCE [LARGE SCALE GENOMIC DNA]</scope>
    <source>
        <strain evidence="5 6">FDAARGOS_1460</strain>
    </source>
</reference>
<dbReference type="PANTHER" id="PTHR47962:SF5">
    <property type="entry name" value="ATP-DEPENDENT HELICASE LHR-RELATED"/>
    <property type="match status" value="1"/>
</dbReference>
<evidence type="ECO:0000256" key="2">
    <source>
        <dbReference type="ARBA" id="ARBA00022840"/>
    </source>
</evidence>
<dbReference type="InterPro" id="IPR052511">
    <property type="entry name" value="ATP-dep_Helicase"/>
</dbReference>
<evidence type="ECO:0000259" key="4">
    <source>
        <dbReference type="PROSITE" id="PS51194"/>
    </source>
</evidence>
<dbReference type="InterPro" id="IPR011545">
    <property type="entry name" value="DEAD/DEAH_box_helicase_dom"/>
</dbReference>
<feature type="domain" description="Helicase ATP-binding" evidence="3">
    <location>
        <begin position="33"/>
        <end position="211"/>
    </location>
</feature>
<dbReference type="PROSITE" id="PS51194">
    <property type="entry name" value="HELICASE_CTER"/>
    <property type="match status" value="1"/>
</dbReference>